<dbReference type="KEGG" id="tut:107367954"/>
<feature type="region of interest" description="Disordered" evidence="5">
    <location>
        <begin position="126"/>
        <end position="153"/>
    </location>
</feature>
<keyword evidence="3 6" id="KW-1133">Transmembrane helix</keyword>
<dbReference type="OMA" id="HEVFINP"/>
<evidence type="ECO:0000313" key="7">
    <source>
        <dbReference type="EnsemblMetazoa" id="tetur24g02470.1"/>
    </source>
</evidence>
<feature type="transmembrane region" description="Helical" evidence="6">
    <location>
        <begin position="49"/>
        <end position="70"/>
    </location>
</feature>
<dbReference type="STRING" id="32264.T1KWQ5"/>
<feature type="compositionally biased region" description="Pro residues" evidence="5">
    <location>
        <begin position="807"/>
        <end position="816"/>
    </location>
</feature>
<name>T1KWQ5_TETUR</name>
<evidence type="ECO:0000256" key="6">
    <source>
        <dbReference type="SAM" id="Phobius"/>
    </source>
</evidence>
<dbReference type="EMBL" id="CAEY01000646">
    <property type="status" value="NOT_ANNOTATED_CDS"/>
    <property type="molecule type" value="Genomic_DNA"/>
</dbReference>
<dbReference type="EnsemblMetazoa" id="tetur24g02470.1">
    <property type="protein sequence ID" value="tetur24g02470.1"/>
    <property type="gene ID" value="tetur24g02470"/>
</dbReference>
<protein>
    <submittedName>
        <fullName evidence="7">Uncharacterized protein</fullName>
    </submittedName>
</protein>
<reference evidence="7" key="2">
    <citation type="submission" date="2015-06" db="UniProtKB">
        <authorList>
            <consortium name="EnsemblMetazoa"/>
        </authorList>
    </citation>
    <scope>IDENTIFICATION</scope>
</reference>
<evidence type="ECO:0000256" key="2">
    <source>
        <dbReference type="ARBA" id="ARBA00022692"/>
    </source>
</evidence>
<dbReference type="GO" id="GO:0016020">
    <property type="term" value="C:membrane"/>
    <property type="evidence" value="ECO:0007669"/>
    <property type="project" value="UniProtKB-SubCell"/>
</dbReference>
<evidence type="ECO:0000256" key="3">
    <source>
        <dbReference type="ARBA" id="ARBA00022989"/>
    </source>
</evidence>
<dbReference type="PANTHER" id="PTHR37715">
    <property type="entry name" value="OS01G0120700 PROTEIN"/>
    <property type="match status" value="1"/>
</dbReference>
<feature type="transmembrane region" description="Helical" evidence="6">
    <location>
        <begin position="12"/>
        <end position="37"/>
    </location>
</feature>
<evidence type="ECO:0000313" key="8">
    <source>
        <dbReference type="Proteomes" id="UP000015104"/>
    </source>
</evidence>
<dbReference type="AlphaFoldDB" id="T1KWQ5"/>
<feature type="compositionally biased region" description="Low complexity" evidence="5">
    <location>
        <begin position="823"/>
        <end position="835"/>
    </location>
</feature>
<feature type="compositionally biased region" description="Polar residues" evidence="5">
    <location>
        <begin position="1115"/>
        <end position="1129"/>
    </location>
</feature>
<feature type="compositionally biased region" description="Polar residues" evidence="5">
    <location>
        <begin position="836"/>
        <end position="858"/>
    </location>
</feature>
<keyword evidence="8" id="KW-1185">Reference proteome</keyword>
<dbReference type="Gene3D" id="1.20.1070.10">
    <property type="entry name" value="Rhodopsin 7-helix transmembrane proteins"/>
    <property type="match status" value="2"/>
</dbReference>
<feature type="region of interest" description="Disordered" evidence="5">
    <location>
        <begin position="1026"/>
        <end position="1059"/>
    </location>
</feature>
<feature type="compositionally biased region" description="Basic residues" evidence="5">
    <location>
        <begin position="1105"/>
        <end position="1114"/>
    </location>
</feature>
<comment type="subcellular location">
    <subcellularLocation>
        <location evidence="1">Membrane</location>
        <topology evidence="1">Multi-pass membrane protein</topology>
    </subcellularLocation>
</comment>
<feature type="transmembrane region" description="Helical" evidence="6">
    <location>
        <begin position="445"/>
        <end position="468"/>
    </location>
</feature>
<evidence type="ECO:0000256" key="5">
    <source>
        <dbReference type="SAM" id="MobiDB-lite"/>
    </source>
</evidence>
<feature type="compositionally biased region" description="Low complexity" evidence="5">
    <location>
        <begin position="126"/>
        <end position="143"/>
    </location>
</feature>
<dbReference type="OrthoDB" id="10627638at2759"/>
<feature type="transmembrane region" description="Helical" evidence="6">
    <location>
        <begin position="243"/>
        <end position="268"/>
    </location>
</feature>
<reference evidence="8" key="1">
    <citation type="submission" date="2011-08" db="EMBL/GenBank/DDBJ databases">
        <authorList>
            <person name="Rombauts S."/>
        </authorList>
    </citation>
    <scope>NUCLEOTIDE SEQUENCE</scope>
    <source>
        <strain evidence="8">London</strain>
    </source>
</reference>
<proteinExistence type="predicted"/>
<sequence length="1163" mass="128497">MMISPMVSQWSHLFGALISLPCLLLVILIYSIGFSFIRMPRKTKHSLINILFLITCTITLFTISLTFPFTSSSSTPSSNTHQQQLVHCRIISALVHFSTLSCLLWIFLSAISMYRSLSHSAHEFSSSVNSSSSSSSNNNNTKSSTDDNEDDDLRLPDLPLRTRSIHHHSVSTFKKRTSHSTILGYYLFGYGLSSIICISCLTINFGSTYSSLLSSLTSSSASSAPLLFSSCYVPMTPGGYAVLYGPIALLFCLNLIVYLIVACILSCLGTNIVSPGATLHDSTISLKNGLNGLSKDASIKVDLEWTYRRQLFAQIGLFILFTNLIVSMIFLVAWRPFSFVNQLSTSTSSLFLPPLSTAAASTASINGSIVTPSTPATSTTLSTSNSSESISLIFSNSTSQLIPLVASSSSSSLTTTLQLSSSSSPPETASYLLSGNLNAFQLDQLFYGLVYSLSSFLLAFYMIILYVARRRDVRTLLTFWLKGNRNNHHNHHHQYHSRNRRNWFCCLTGSVPEIPLMPKVDVIRNSSSHSANSDHHHLAQALLQSVRETSSSNKLNIDECEISNNTSSNSKELAHGLVYEEIKIHDNTSREAIPYKVINNISSDLRNNLPSLIESPLINNATPTPYHLDYHQSNHEVFINPKLNAIAKKFFEKNRRRQEQQQQQLKDKLIKNDLDAKNVHSIISSSASSFKMDHPEVGVTASIFSNRPRLSFDNGYHSNGLPRDHHRNTGSASCVGVPIAGRTNGTNEINNLISRLQSAGKLSSSASSASTAIGSTVGPTSYSKAKSDIICWNPSSSFLAKWQGPRTNPPPLPPLPTRKEMMSISQSNSSQSFSSTVRQTKRLNLNGPTGKESPSTFQDNNSTSNTGDDNNLISGLRVKLSNRKLPAIISPPSPSNLHRALVKSSSSIPGALEDRDQQQSEIMSVCCGSEVMSTVSVPWTCYSKRTVPILRPINNPGETHYPINSSSSSSTHHRHHYHSHSHHHHRSHHKRSSRSHRNNHCNRCWDVYFCDICDLCSKSPPTRRIEINKDHSSGHLPNHRSLNSHHHHHLPPTPNSSALIKKDSSLIDVNEAHSKTGPLSVNNHSPPHCHPRKASSTVSSNGGERRRRRKKRPSQCKNRSSQGPITGYSNHGPCKHLSRSTSVNEYRSCHYCYTKHYSSSDTQ</sequence>
<dbReference type="Proteomes" id="UP000015104">
    <property type="component" value="Unassembled WGS sequence"/>
</dbReference>
<evidence type="ECO:0000256" key="4">
    <source>
        <dbReference type="ARBA" id="ARBA00023136"/>
    </source>
</evidence>
<dbReference type="PANTHER" id="PTHR37715:SF1">
    <property type="entry name" value="OS01G0120700 PROTEIN"/>
    <property type="match status" value="1"/>
</dbReference>
<feature type="region of interest" description="Disordered" evidence="5">
    <location>
        <begin position="1074"/>
        <end position="1140"/>
    </location>
</feature>
<organism evidence="7 8">
    <name type="scientific">Tetranychus urticae</name>
    <name type="common">Two-spotted spider mite</name>
    <dbReference type="NCBI Taxonomy" id="32264"/>
    <lineage>
        <taxon>Eukaryota</taxon>
        <taxon>Metazoa</taxon>
        <taxon>Ecdysozoa</taxon>
        <taxon>Arthropoda</taxon>
        <taxon>Chelicerata</taxon>
        <taxon>Arachnida</taxon>
        <taxon>Acari</taxon>
        <taxon>Acariformes</taxon>
        <taxon>Trombidiformes</taxon>
        <taxon>Prostigmata</taxon>
        <taxon>Eleutherengona</taxon>
        <taxon>Raphignathae</taxon>
        <taxon>Tetranychoidea</taxon>
        <taxon>Tetranychidae</taxon>
        <taxon>Tetranychus</taxon>
    </lineage>
</organism>
<dbReference type="Pfam" id="PF00002">
    <property type="entry name" value="7tm_2"/>
    <property type="match status" value="1"/>
</dbReference>
<keyword evidence="2 6" id="KW-0812">Transmembrane</keyword>
<accession>T1KWQ5</accession>
<evidence type="ECO:0000256" key="1">
    <source>
        <dbReference type="ARBA" id="ARBA00004141"/>
    </source>
</evidence>
<dbReference type="GO" id="GO:0004930">
    <property type="term" value="F:G protein-coupled receptor activity"/>
    <property type="evidence" value="ECO:0007669"/>
    <property type="project" value="InterPro"/>
</dbReference>
<dbReference type="HOGENOM" id="CLU_342356_0_0_1"/>
<feature type="region of interest" description="Disordered" evidence="5">
    <location>
        <begin position="955"/>
        <end position="996"/>
    </location>
</feature>
<feature type="compositionally biased region" description="Basic residues" evidence="5">
    <location>
        <begin position="971"/>
        <end position="996"/>
    </location>
</feature>
<feature type="region of interest" description="Disordered" evidence="5">
    <location>
        <begin position="800"/>
        <end position="873"/>
    </location>
</feature>
<gene>
    <name evidence="7" type="primary">107367954</name>
</gene>
<feature type="compositionally biased region" description="Low complexity" evidence="5">
    <location>
        <begin position="859"/>
        <end position="871"/>
    </location>
</feature>
<feature type="transmembrane region" description="Helical" evidence="6">
    <location>
        <begin position="90"/>
        <end position="111"/>
    </location>
</feature>
<feature type="transmembrane region" description="Helical" evidence="6">
    <location>
        <begin position="311"/>
        <end position="334"/>
    </location>
</feature>
<dbReference type="InterPro" id="IPR000832">
    <property type="entry name" value="GPCR_2_secretin-like"/>
</dbReference>
<feature type="transmembrane region" description="Helical" evidence="6">
    <location>
        <begin position="183"/>
        <end position="205"/>
    </location>
</feature>
<keyword evidence="4 6" id="KW-0472">Membrane</keyword>